<protein>
    <recommendedName>
        <fullName evidence="4">GNAT family N-acetyltransferase</fullName>
    </recommendedName>
</protein>
<organism evidence="2 3">
    <name type="scientific">Kribbella aluminosa</name>
    <dbReference type="NCBI Taxonomy" id="416017"/>
    <lineage>
        <taxon>Bacteria</taxon>
        <taxon>Bacillati</taxon>
        <taxon>Actinomycetota</taxon>
        <taxon>Actinomycetes</taxon>
        <taxon>Propionibacteriales</taxon>
        <taxon>Kribbellaceae</taxon>
        <taxon>Kribbella</taxon>
    </lineage>
</organism>
<name>A0ABS4UBE1_9ACTN</name>
<accession>A0ABS4UBE1</accession>
<keyword evidence="3" id="KW-1185">Reference proteome</keyword>
<gene>
    <name evidence="2" type="ORF">JOF29_000032</name>
</gene>
<proteinExistence type="predicted"/>
<evidence type="ECO:0008006" key="4">
    <source>
        <dbReference type="Google" id="ProtNLM"/>
    </source>
</evidence>
<dbReference type="RefSeq" id="WP_281067203.1">
    <property type="nucleotide sequence ID" value="NZ_BAAAVU010000028.1"/>
</dbReference>
<dbReference type="EMBL" id="JAGINT010000001">
    <property type="protein sequence ID" value="MBP2348949.1"/>
    <property type="molecule type" value="Genomic_DNA"/>
</dbReference>
<feature type="compositionally biased region" description="Basic and acidic residues" evidence="1">
    <location>
        <begin position="1"/>
        <end position="10"/>
    </location>
</feature>
<comment type="caution">
    <text evidence="2">The sequence shown here is derived from an EMBL/GenBank/DDBJ whole genome shotgun (WGS) entry which is preliminary data.</text>
</comment>
<feature type="region of interest" description="Disordered" evidence="1">
    <location>
        <begin position="1"/>
        <end position="40"/>
    </location>
</feature>
<dbReference type="Proteomes" id="UP000755585">
    <property type="component" value="Unassembled WGS sequence"/>
</dbReference>
<evidence type="ECO:0000313" key="2">
    <source>
        <dbReference type="EMBL" id="MBP2348949.1"/>
    </source>
</evidence>
<evidence type="ECO:0000256" key="1">
    <source>
        <dbReference type="SAM" id="MobiDB-lite"/>
    </source>
</evidence>
<evidence type="ECO:0000313" key="3">
    <source>
        <dbReference type="Proteomes" id="UP000755585"/>
    </source>
</evidence>
<reference evidence="2 3" key="1">
    <citation type="submission" date="2021-03" db="EMBL/GenBank/DDBJ databases">
        <title>Sequencing the genomes of 1000 actinobacteria strains.</title>
        <authorList>
            <person name="Klenk H.-P."/>
        </authorList>
    </citation>
    <scope>NUCLEOTIDE SEQUENCE [LARGE SCALE GENOMIC DNA]</scope>
    <source>
        <strain evidence="2 3">DSM 18824</strain>
    </source>
</reference>
<sequence length="40" mass="4379">MKLEPLHVPDRPNLAAAQAWTNTPAPPHPHRLLAQHLPAA</sequence>